<gene>
    <name evidence="3" type="ORF">GCM10023320_41920</name>
</gene>
<dbReference type="InterPro" id="IPR047682">
    <property type="entry name" value="SepH-like"/>
</dbReference>
<dbReference type="Pfam" id="PF11268">
    <property type="entry name" value="DUF3071"/>
    <property type="match status" value="1"/>
</dbReference>
<dbReference type="NCBIfam" id="NF040712">
    <property type="entry name" value="SepH"/>
    <property type="match status" value="1"/>
</dbReference>
<dbReference type="RefSeq" id="WP_345606921.1">
    <property type="nucleotide sequence ID" value="NZ_BAABJO010000015.1"/>
</dbReference>
<feature type="domain" description="DUF3071" evidence="2">
    <location>
        <begin position="1"/>
        <end position="171"/>
    </location>
</feature>
<sequence>MRALRVVGITEGGGEFSVVLEDPVRRERFTVPADEQLRAAARGDLTRLGQISIELESQLRPREIQARIRAGASVEQVAAAAGVPLQKIERFAYPVLLERSRTAEVAQRAHPMRADGPDTRTLGDVVAHTFGLRGQEYADAEWDSWKGEDGKWVVALSWHAGRSDNRAHWTFQPGAHGGTVTAVDEHASDLIEGLPARPLRTVGPVIDIARSEDPAPAPGPEEELRAVASDTVRGSRMDPPPTAEARTAERSPARTAPEPRRPVAPAQRQPPAEPPRAEPTRPEPTRPEPARPEPAADDRPDRSVQNDEPAGGARAPERTGSAKPAKPDVADAQPAKGGTTREPAGRPERRRPEPPRTEKAPSSTAATAPAPTTPAASTEPAPAEPPARDEPAAAAAPQPAASKRTKKGKPVMPSWDEVLLGVRGQR</sequence>
<name>A0ABP9NN08_9PSEU</name>
<evidence type="ECO:0000256" key="1">
    <source>
        <dbReference type="SAM" id="MobiDB-lite"/>
    </source>
</evidence>
<feature type="region of interest" description="Disordered" evidence="1">
    <location>
        <begin position="209"/>
        <end position="426"/>
    </location>
</feature>
<dbReference type="EMBL" id="BAABJO010000015">
    <property type="protein sequence ID" value="GAA5126292.1"/>
    <property type="molecule type" value="Genomic_DNA"/>
</dbReference>
<dbReference type="Proteomes" id="UP001500804">
    <property type="component" value="Unassembled WGS sequence"/>
</dbReference>
<feature type="compositionally biased region" description="Basic and acidic residues" evidence="1">
    <location>
        <begin position="246"/>
        <end position="261"/>
    </location>
</feature>
<feature type="compositionally biased region" description="Basic and acidic residues" evidence="1">
    <location>
        <begin position="275"/>
        <end position="305"/>
    </location>
</feature>
<evidence type="ECO:0000313" key="4">
    <source>
        <dbReference type="Proteomes" id="UP001500804"/>
    </source>
</evidence>
<comment type="caution">
    <text evidence="3">The sequence shown here is derived from an EMBL/GenBank/DDBJ whole genome shotgun (WGS) entry which is preliminary data.</text>
</comment>
<feature type="compositionally biased region" description="Basic and acidic residues" evidence="1">
    <location>
        <begin position="343"/>
        <end position="359"/>
    </location>
</feature>
<keyword evidence="4" id="KW-1185">Reference proteome</keyword>
<proteinExistence type="predicted"/>
<accession>A0ABP9NN08</accession>
<feature type="compositionally biased region" description="Low complexity" evidence="1">
    <location>
        <begin position="360"/>
        <end position="381"/>
    </location>
</feature>
<feature type="compositionally biased region" description="Low complexity" evidence="1">
    <location>
        <begin position="392"/>
        <end position="402"/>
    </location>
</feature>
<reference evidence="4" key="1">
    <citation type="journal article" date="2019" name="Int. J. Syst. Evol. Microbiol.">
        <title>The Global Catalogue of Microorganisms (GCM) 10K type strain sequencing project: providing services to taxonomists for standard genome sequencing and annotation.</title>
        <authorList>
            <consortium name="The Broad Institute Genomics Platform"/>
            <consortium name="The Broad Institute Genome Sequencing Center for Infectious Disease"/>
            <person name="Wu L."/>
            <person name="Ma J."/>
        </authorList>
    </citation>
    <scope>NUCLEOTIDE SEQUENCE [LARGE SCALE GENOMIC DNA]</scope>
    <source>
        <strain evidence="4">JCM 18302</strain>
    </source>
</reference>
<evidence type="ECO:0000313" key="3">
    <source>
        <dbReference type="EMBL" id="GAA5126292.1"/>
    </source>
</evidence>
<dbReference type="InterPro" id="IPR021421">
    <property type="entry name" value="DUF3071"/>
</dbReference>
<protein>
    <recommendedName>
        <fullName evidence="2">DUF3071 domain-containing protein</fullName>
    </recommendedName>
</protein>
<organism evidence="3 4">
    <name type="scientific">Pseudonocardia adelaidensis</name>
    <dbReference type="NCBI Taxonomy" id="648754"/>
    <lineage>
        <taxon>Bacteria</taxon>
        <taxon>Bacillati</taxon>
        <taxon>Actinomycetota</taxon>
        <taxon>Actinomycetes</taxon>
        <taxon>Pseudonocardiales</taxon>
        <taxon>Pseudonocardiaceae</taxon>
        <taxon>Pseudonocardia</taxon>
    </lineage>
</organism>
<evidence type="ECO:0000259" key="2">
    <source>
        <dbReference type="Pfam" id="PF11268"/>
    </source>
</evidence>